<evidence type="ECO:0000256" key="1">
    <source>
        <dbReference type="SAM" id="Phobius"/>
    </source>
</evidence>
<name>A0ABY6F4N3_9GAMM</name>
<keyword evidence="3" id="KW-1185">Reference proteome</keyword>
<evidence type="ECO:0000313" key="3">
    <source>
        <dbReference type="Proteomes" id="UP001063782"/>
    </source>
</evidence>
<sequence>MSILSNLPLDSISENLAGFFIWWANLTDGVPAGQLPLIVYVVCCVLVLLLWLVVMRLIPRPFKGISWVALAAVMFAPGHAAGESGEIAPAMLGVFHGLLMKNWAGAIAAFVPILAVFAALLIVGAIWQLARGVIANTAAKEAETARIQEEKRRLAEEKAGQLS</sequence>
<keyword evidence="1" id="KW-0812">Transmembrane</keyword>
<accession>A0ABY6F4N3</accession>
<dbReference type="RefSeq" id="WP_263076557.1">
    <property type="nucleotide sequence ID" value="NZ_CP089977.1"/>
</dbReference>
<gene>
    <name evidence="2" type="ORF">LU297_00960</name>
</gene>
<protein>
    <recommendedName>
        <fullName evidence="4">DNA translocase FtsK 4TM region domain-containing protein</fullName>
    </recommendedName>
</protein>
<evidence type="ECO:0008006" key="4">
    <source>
        <dbReference type="Google" id="ProtNLM"/>
    </source>
</evidence>
<feature type="transmembrane region" description="Helical" evidence="1">
    <location>
        <begin position="102"/>
        <end position="127"/>
    </location>
</feature>
<feature type="transmembrane region" description="Helical" evidence="1">
    <location>
        <begin position="37"/>
        <end position="58"/>
    </location>
</feature>
<proteinExistence type="predicted"/>
<dbReference type="EMBL" id="CP089977">
    <property type="protein sequence ID" value="UXZ05056.1"/>
    <property type="molecule type" value="Genomic_DNA"/>
</dbReference>
<feature type="transmembrane region" description="Helical" evidence="1">
    <location>
        <begin position="65"/>
        <end position="82"/>
    </location>
</feature>
<keyword evidence="1" id="KW-1133">Transmembrane helix</keyword>
<dbReference type="Proteomes" id="UP001063782">
    <property type="component" value="Chromosome"/>
</dbReference>
<keyword evidence="1" id="KW-0472">Membrane</keyword>
<evidence type="ECO:0000313" key="2">
    <source>
        <dbReference type="EMBL" id="UXZ05056.1"/>
    </source>
</evidence>
<reference evidence="2" key="1">
    <citation type="submission" date="2021-12" db="EMBL/GenBank/DDBJ databases">
        <title>taxonomy of Moraxella sp. ZY201224.</title>
        <authorList>
            <person name="Li F."/>
        </authorList>
    </citation>
    <scope>NUCLEOTIDE SEQUENCE</scope>
    <source>
        <strain evidence="2">ZY201224</strain>
    </source>
</reference>
<organism evidence="2 3">
    <name type="scientific">Moraxella nasicaprae</name>
    <dbReference type="NCBI Taxonomy" id="2904122"/>
    <lineage>
        <taxon>Bacteria</taxon>
        <taxon>Pseudomonadati</taxon>
        <taxon>Pseudomonadota</taxon>
        <taxon>Gammaproteobacteria</taxon>
        <taxon>Moraxellales</taxon>
        <taxon>Moraxellaceae</taxon>
        <taxon>Moraxella</taxon>
    </lineage>
</organism>